<evidence type="ECO:0000313" key="1">
    <source>
        <dbReference type="EMBL" id="KAK0614460.1"/>
    </source>
</evidence>
<gene>
    <name evidence="1" type="ORF">B0T14DRAFT_528546</name>
</gene>
<sequence length="136" mass="15710">MSRPPATRDTYQRTPRRRINTVSILPISQNKVFKHENILRKPITLQSTCNASSGVISIGSPRRLSLCLDLKDMMESVSKFGKEDHEAEVGWEKGEEEGEIRVVLPPLFGLWIKSGGVWRMVMCFLCDLWRQYYYCT</sequence>
<reference evidence="1" key="1">
    <citation type="submission" date="2023-06" db="EMBL/GenBank/DDBJ databases">
        <title>Genome-scale phylogeny and comparative genomics of the fungal order Sordariales.</title>
        <authorList>
            <consortium name="Lawrence Berkeley National Laboratory"/>
            <person name="Hensen N."/>
            <person name="Bonometti L."/>
            <person name="Westerberg I."/>
            <person name="Brannstrom I.O."/>
            <person name="Guillou S."/>
            <person name="Cros-Aarteil S."/>
            <person name="Calhoun S."/>
            <person name="Haridas S."/>
            <person name="Kuo A."/>
            <person name="Mondo S."/>
            <person name="Pangilinan J."/>
            <person name="Riley R."/>
            <person name="Labutti K."/>
            <person name="Andreopoulos B."/>
            <person name="Lipzen A."/>
            <person name="Chen C."/>
            <person name="Yanf M."/>
            <person name="Daum C."/>
            <person name="Ng V."/>
            <person name="Clum A."/>
            <person name="Steindorff A."/>
            <person name="Ohm R."/>
            <person name="Martin F."/>
            <person name="Silar P."/>
            <person name="Natvig D."/>
            <person name="Lalanne C."/>
            <person name="Gautier V."/>
            <person name="Ament-Velasquez S.L."/>
            <person name="Kruys A."/>
            <person name="Hutchinson M.I."/>
            <person name="Powell A.J."/>
            <person name="Barry K."/>
            <person name="Miller A.N."/>
            <person name="Grigoriev I.V."/>
            <person name="Debuchy R."/>
            <person name="Gladieux P."/>
            <person name="Thoren M.H."/>
            <person name="Johannesson H."/>
        </authorList>
    </citation>
    <scope>NUCLEOTIDE SEQUENCE</scope>
    <source>
        <strain evidence="1">CBS 606.72</strain>
    </source>
</reference>
<evidence type="ECO:0000313" key="2">
    <source>
        <dbReference type="Proteomes" id="UP001175000"/>
    </source>
</evidence>
<name>A0AA39WFL2_9PEZI</name>
<comment type="caution">
    <text evidence="1">The sequence shown here is derived from an EMBL/GenBank/DDBJ whole genome shotgun (WGS) entry which is preliminary data.</text>
</comment>
<dbReference type="Proteomes" id="UP001175000">
    <property type="component" value="Unassembled WGS sequence"/>
</dbReference>
<protein>
    <submittedName>
        <fullName evidence="1">Uncharacterized protein</fullName>
    </submittedName>
</protein>
<dbReference type="AlphaFoldDB" id="A0AA39WFL2"/>
<organism evidence="1 2">
    <name type="scientific">Immersiella caudata</name>
    <dbReference type="NCBI Taxonomy" id="314043"/>
    <lineage>
        <taxon>Eukaryota</taxon>
        <taxon>Fungi</taxon>
        <taxon>Dikarya</taxon>
        <taxon>Ascomycota</taxon>
        <taxon>Pezizomycotina</taxon>
        <taxon>Sordariomycetes</taxon>
        <taxon>Sordariomycetidae</taxon>
        <taxon>Sordariales</taxon>
        <taxon>Lasiosphaeriaceae</taxon>
        <taxon>Immersiella</taxon>
    </lineage>
</organism>
<proteinExistence type="predicted"/>
<accession>A0AA39WFL2</accession>
<keyword evidence="2" id="KW-1185">Reference proteome</keyword>
<dbReference type="EMBL" id="JAULSU010000006">
    <property type="protein sequence ID" value="KAK0614460.1"/>
    <property type="molecule type" value="Genomic_DNA"/>
</dbReference>